<keyword evidence="2" id="KW-0812">Transmembrane</keyword>
<proteinExistence type="predicted"/>
<accession>A0A285N0M8</accession>
<evidence type="ECO:0000256" key="1">
    <source>
        <dbReference type="SAM" id="Coils"/>
    </source>
</evidence>
<dbReference type="EMBL" id="OBEI01000001">
    <property type="protein sequence ID" value="SNZ02888.1"/>
    <property type="molecule type" value="Genomic_DNA"/>
</dbReference>
<feature type="coiled-coil region" evidence="1">
    <location>
        <begin position="41"/>
        <end position="75"/>
    </location>
</feature>
<reference evidence="4" key="1">
    <citation type="submission" date="2017-09" db="EMBL/GenBank/DDBJ databases">
        <authorList>
            <person name="Varghese N."/>
            <person name="Submissions S."/>
        </authorList>
    </citation>
    <scope>NUCLEOTIDE SEQUENCE [LARGE SCALE GENOMIC DNA]</scope>
    <source>
        <strain evidence="4">DSM 15103</strain>
    </source>
</reference>
<keyword evidence="2" id="KW-0472">Membrane</keyword>
<dbReference type="RefSeq" id="WP_096999436.1">
    <property type="nucleotide sequence ID" value="NZ_OBEI01000001.1"/>
</dbReference>
<dbReference type="AlphaFoldDB" id="A0A285N0M8"/>
<dbReference type="OrthoDB" id="2921817at2"/>
<evidence type="ECO:0000256" key="2">
    <source>
        <dbReference type="SAM" id="Phobius"/>
    </source>
</evidence>
<sequence>MKINRYYIAYAVGVIVAVFLLMVYSGMRAADERFSDKILFLERTYTKALKLEEELDKLDREIKRKNIKIVNRKEAEGIILRKADTLIKLYDAQIAETLKEENNSLTISLSFKYYPETPEDIFKLLIDFQKEKSPVLVVKRFELRNTPQGTETSVVLKLIQPFFEGETQ</sequence>
<gene>
    <name evidence="3" type="ORF">SAMN06265182_0236</name>
</gene>
<evidence type="ECO:0000313" key="3">
    <source>
        <dbReference type="EMBL" id="SNZ02888.1"/>
    </source>
</evidence>
<name>A0A285N0M8_9AQUI</name>
<keyword evidence="4" id="KW-1185">Reference proteome</keyword>
<keyword evidence="2" id="KW-1133">Transmembrane helix</keyword>
<protein>
    <submittedName>
        <fullName evidence="3">Uncharacterized protein</fullName>
    </submittedName>
</protein>
<evidence type="ECO:0000313" key="4">
    <source>
        <dbReference type="Proteomes" id="UP000219036"/>
    </source>
</evidence>
<organism evidence="3 4">
    <name type="scientific">Persephonella hydrogeniphila</name>
    <dbReference type="NCBI Taxonomy" id="198703"/>
    <lineage>
        <taxon>Bacteria</taxon>
        <taxon>Pseudomonadati</taxon>
        <taxon>Aquificota</taxon>
        <taxon>Aquificia</taxon>
        <taxon>Aquificales</taxon>
        <taxon>Hydrogenothermaceae</taxon>
        <taxon>Persephonella</taxon>
    </lineage>
</organism>
<feature type="transmembrane region" description="Helical" evidence="2">
    <location>
        <begin position="6"/>
        <end position="27"/>
    </location>
</feature>
<dbReference type="Proteomes" id="UP000219036">
    <property type="component" value="Unassembled WGS sequence"/>
</dbReference>
<keyword evidence="1" id="KW-0175">Coiled coil</keyword>